<dbReference type="Proteomes" id="UP001482520">
    <property type="component" value="Unassembled WGS sequence"/>
</dbReference>
<keyword evidence="2" id="KW-1185">Reference proteome</keyword>
<evidence type="ECO:0000313" key="2">
    <source>
        <dbReference type="Proteomes" id="UP001482520"/>
    </source>
</evidence>
<dbReference type="SUPFAM" id="SSF81296">
    <property type="entry name" value="E set domains"/>
    <property type="match status" value="1"/>
</dbReference>
<protein>
    <recommendedName>
        <fullName evidence="3">Moybdenum cofactor oxidoreductase dimerisation domain-containing protein</fullName>
    </recommendedName>
</protein>
<dbReference type="InterPro" id="IPR014756">
    <property type="entry name" value="Ig_E-set"/>
</dbReference>
<accession>A0ABV1P3I7</accession>
<reference evidence="1 2" key="1">
    <citation type="submission" date="2024-02" db="EMBL/GenBank/DDBJ databases">
        <title>Full genome sequence of Nocardioides kribbensis.</title>
        <authorList>
            <person name="Poletto B.L."/>
            <person name="Silva G."/>
            <person name="Galante D."/>
            <person name="Campos K.R."/>
            <person name="Santos M.B.N."/>
            <person name="Sacchi C.T."/>
        </authorList>
    </citation>
    <scope>NUCLEOTIDE SEQUENCE [LARGE SCALE GENOMIC DNA]</scope>
    <source>
        <strain evidence="1 2">O4R</strain>
    </source>
</reference>
<organism evidence="1 2">
    <name type="scientific">Nocardioides kribbensis</name>
    <dbReference type="NCBI Taxonomy" id="305517"/>
    <lineage>
        <taxon>Bacteria</taxon>
        <taxon>Bacillati</taxon>
        <taxon>Actinomycetota</taxon>
        <taxon>Actinomycetes</taxon>
        <taxon>Propionibacteriales</taxon>
        <taxon>Nocardioidaceae</taxon>
        <taxon>Nocardioides</taxon>
    </lineage>
</organism>
<dbReference type="EMBL" id="JBEGDP010000035">
    <property type="protein sequence ID" value="MEQ7849303.1"/>
    <property type="molecule type" value="Genomic_DNA"/>
</dbReference>
<evidence type="ECO:0008006" key="3">
    <source>
        <dbReference type="Google" id="ProtNLM"/>
    </source>
</evidence>
<evidence type="ECO:0000313" key="1">
    <source>
        <dbReference type="EMBL" id="MEQ7849303.1"/>
    </source>
</evidence>
<sequence>MMTDAGLPQPSDCQPLDPRVAIDTAVEAQEGRMCVLRGTACVHDATVAIVEVSTDGGESWHEATLTGPNEPAGPVEWEHPWVPEAPGVHTLLARATDSRGRRHDVGRDRLRVSPA</sequence>
<dbReference type="RefSeq" id="WP_349805608.1">
    <property type="nucleotide sequence ID" value="NZ_JBEGDP010000035.1"/>
</dbReference>
<gene>
    <name evidence="1" type="ORF">V6R90_18655</name>
</gene>
<dbReference type="Gene3D" id="2.60.40.650">
    <property type="match status" value="1"/>
</dbReference>
<proteinExistence type="predicted"/>
<comment type="caution">
    <text evidence="1">The sequence shown here is derived from an EMBL/GenBank/DDBJ whole genome shotgun (WGS) entry which is preliminary data.</text>
</comment>
<name>A0ABV1P3I7_9ACTN</name>